<dbReference type="InterPro" id="IPR047135">
    <property type="entry name" value="YsiQ"/>
</dbReference>
<comment type="caution">
    <text evidence="8">The sequence shown here is derived from an EMBL/GenBank/DDBJ whole genome shotgun (WGS) entry which is preliminary data.</text>
</comment>
<dbReference type="InterPro" id="IPR048279">
    <property type="entry name" value="MdtK-like"/>
</dbReference>
<evidence type="ECO:0000256" key="2">
    <source>
        <dbReference type="ARBA" id="ARBA00022448"/>
    </source>
</evidence>
<feature type="transmembrane region" description="Helical" evidence="7">
    <location>
        <begin position="353"/>
        <end position="380"/>
    </location>
</feature>
<keyword evidence="9" id="KW-1185">Reference proteome</keyword>
<evidence type="ECO:0000256" key="5">
    <source>
        <dbReference type="ARBA" id="ARBA00022989"/>
    </source>
</evidence>
<proteinExistence type="predicted"/>
<evidence type="ECO:0000256" key="6">
    <source>
        <dbReference type="ARBA" id="ARBA00023136"/>
    </source>
</evidence>
<dbReference type="Proteomes" id="UP000236725">
    <property type="component" value="Unassembled WGS sequence"/>
</dbReference>
<evidence type="ECO:0000256" key="4">
    <source>
        <dbReference type="ARBA" id="ARBA00022692"/>
    </source>
</evidence>
<evidence type="ECO:0000256" key="1">
    <source>
        <dbReference type="ARBA" id="ARBA00004651"/>
    </source>
</evidence>
<sequence>MNIHRLFRRPEGLKGKLFKLTGPIFLETLLILTLGVVDTLMLSQYSDNSVAAVGVVNQLLNMVFLLFNITTTGTAVMCALYFGAKNNKSFIQVVGTSLLFNAAVGLIISLILTCFGGRMLVMMDIRPDLMPDASIYMKIVGGFGFFQAITFTVSTVLRAANKPNYSMQVALVINILNILGNYTLIFGHFGFPALGVEGAAISTSVCRAIAMIFLFIVLFKRLIHRMPLAYFRPFPFRMLKDVLKIGAPSAVEQISYDASQVAIVYFINMLGNEILATRVYVMNIVIVGYLFSLSIAQATAVCTGNLVGAGKKRAAYTLSWYAWKRSLFITFVASSSVYLLGRPLLGIFTENETIINVAMGVLLVDIFLEQGRATVLMFLFNLRSVGDVIVPVLIELVCMWFFAVFCGYMFGIVFGLGLAGMWVAFAMDESSRGIVLALRWRTQKWKRRNLIRHDVKVG</sequence>
<feature type="transmembrane region" description="Helical" evidence="7">
    <location>
        <begin position="320"/>
        <end position="341"/>
    </location>
</feature>
<keyword evidence="5 7" id="KW-1133">Transmembrane helix</keyword>
<dbReference type="PIRSF" id="PIRSF006603">
    <property type="entry name" value="DinF"/>
    <property type="match status" value="1"/>
</dbReference>
<evidence type="ECO:0000256" key="7">
    <source>
        <dbReference type="SAM" id="Phobius"/>
    </source>
</evidence>
<feature type="transmembrane region" description="Helical" evidence="7">
    <location>
        <begin position="169"/>
        <end position="187"/>
    </location>
</feature>
<gene>
    <name evidence="8" type="ORF">SAMN05444001_10329</name>
</gene>
<feature type="transmembrane region" description="Helical" evidence="7">
    <location>
        <begin position="20"/>
        <end position="42"/>
    </location>
</feature>
<dbReference type="Pfam" id="PF01554">
    <property type="entry name" value="MatE"/>
    <property type="match status" value="2"/>
</dbReference>
<dbReference type="PANTHER" id="PTHR42925">
    <property type="entry name" value="MULTIDRUG AND TOXIN EFFLUX PROTEIN MATE FAMILY"/>
    <property type="match status" value="1"/>
</dbReference>
<accession>A0A8G2F3I2</accession>
<dbReference type="GO" id="GO:0015297">
    <property type="term" value="F:antiporter activity"/>
    <property type="evidence" value="ECO:0007669"/>
    <property type="project" value="InterPro"/>
</dbReference>
<dbReference type="AlphaFoldDB" id="A0A8G2F3I2"/>
<feature type="transmembrane region" description="Helical" evidence="7">
    <location>
        <begin position="199"/>
        <end position="219"/>
    </location>
</feature>
<dbReference type="PANTHER" id="PTHR42925:SF1">
    <property type="entry name" value="VIRULENCE FACTOR MVIN"/>
    <property type="match status" value="1"/>
</dbReference>
<evidence type="ECO:0000313" key="9">
    <source>
        <dbReference type="Proteomes" id="UP000236725"/>
    </source>
</evidence>
<dbReference type="RefSeq" id="WP_200817938.1">
    <property type="nucleotide sequence ID" value="NZ_FNVS01000003.1"/>
</dbReference>
<organism evidence="8 9">
    <name type="scientific">Parabacteroides chinchillae</name>
    <dbReference type="NCBI Taxonomy" id="871327"/>
    <lineage>
        <taxon>Bacteria</taxon>
        <taxon>Pseudomonadati</taxon>
        <taxon>Bacteroidota</taxon>
        <taxon>Bacteroidia</taxon>
        <taxon>Bacteroidales</taxon>
        <taxon>Tannerellaceae</taxon>
        <taxon>Parabacteroides</taxon>
    </lineage>
</organism>
<dbReference type="InterPro" id="IPR002528">
    <property type="entry name" value="MATE_fam"/>
</dbReference>
<feature type="transmembrane region" description="Helical" evidence="7">
    <location>
        <begin position="400"/>
        <end position="425"/>
    </location>
</feature>
<name>A0A8G2F3I2_9BACT</name>
<feature type="transmembrane region" description="Helical" evidence="7">
    <location>
        <begin position="90"/>
        <end position="115"/>
    </location>
</feature>
<dbReference type="EMBL" id="FNVS01000003">
    <property type="protein sequence ID" value="SEF58896.1"/>
    <property type="molecule type" value="Genomic_DNA"/>
</dbReference>
<dbReference type="GO" id="GO:0005886">
    <property type="term" value="C:plasma membrane"/>
    <property type="evidence" value="ECO:0007669"/>
    <property type="project" value="UniProtKB-SubCell"/>
</dbReference>
<keyword evidence="6 7" id="KW-0472">Membrane</keyword>
<dbReference type="GO" id="GO:0042910">
    <property type="term" value="F:xenobiotic transmembrane transporter activity"/>
    <property type="evidence" value="ECO:0007669"/>
    <property type="project" value="InterPro"/>
</dbReference>
<keyword evidence="3" id="KW-1003">Cell membrane</keyword>
<feature type="transmembrane region" description="Helical" evidence="7">
    <location>
        <begin position="279"/>
        <end position="300"/>
    </location>
</feature>
<feature type="transmembrane region" description="Helical" evidence="7">
    <location>
        <begin position="135"/>
        <end position="157"/>
    </location>
</feature>
<comment type="subcellular location">
    <subcellularLocation>
        <location evidence="1">Cell membrane</location>
        <topology evidence="1">Multi-pass membrane protein</topology>
    </subcellularLocation>
</comment>
<reference evidence="8 9" key="1">
    <citation type="submission" date="2016-10" db="EMBL/GenBank/DDBJ databases">
        <authorList>
            <person name="Varghese N."/>
            <person name="Submissions S."/>
        </authorList>
    </citation>
    <scope>NUCLEOTIDE SEQUENCE [LARGE SCALE GENOMIC DNA]</scope>
    <source>
        <strain evidence="8 9">DSM 29073</strain>
    </source>
</reference>
<feature type="transmembrane region" description="Helical" evidence="7">
    <location>
        <begin position="62"/>
        <end position="83"/>
    </location>
</feature>
<evidence type="ECO:0000256" key="3">
    <source>
        <dbReference type="ARBA" id="ARBA00022475"/>
    </source>
</evidence>
<keyword evidence="4 7" id="KW-0812">Transmembrane</keyword>
<evidence type="ECO:0000313" key="8">
    <source>
        <dbReference type="EMBL" id="SEF58896.1"/>
    </source>
</evidence>
<dbReference type="NCBIfam" id="TIGR00797">
    <property type="entry name" value="matE"/>
    <property type="match status" value="1"/>
</dbReference>
<dbReference type="CDD" id="cd13134">
    <property type="entry name" value="MATE_like_8"/>
    <property type="match status" value="1"/>
</dbReference>
<protein>
    <submittedName>
        <fullName evidence="8">Putative efflux protein, MATE family</fullName>
    </submittedName>
</protein>
<keyword evidence="2" id="KW-0813">Transport</keyword>